<accession>A0A2T3HID7</accession>
<dbReference type="EMBL" id="PYLS01000006">
    <property type="protein sequence ID" value="PST82197.1"/>
    <property type="molecule type" value="Genomic_DNA"/>
</dbReference>
<feature type="region of interest" description="Disordered" evidence="1">
    <location>
        <begin position="1"/>
        <end position="62"/>
    </location>
</feature>
<reference evidence="2 3" key="1">
    <citation type="submission" date="2018-03" db="EMBL/GenBank/DDBJ databases">
        <authorList>
            <person name="Keele B.F."/>
        </authorList>
    </citation>
    <scope>NUCLEOTIDE SEQUENCE [LARGE SCALE GENOMIC DNA]</scope>
    <source>
        <strain evidence="2 3">YL28-9</strain>
    </source>
</reference>
<feature type="compositionally biased region" description="Basic and acidic residues" evidence="1">
    <location>
        <begin position="1"/>
        <end position="30"/>
    </location>
</feature>
<dbReference type="RefSeq" id="WP_107216316.1">
    <property type="nucleotide sequence ID" value="NZ_KZ686270.1"/>
</dbReference>
<proteinExistence type="predicted"/>
<protein>
    <submittedName>
        <fullName evidence="2">Uncharacterized protein</fullName>
    </submittedName>
</protein>
<organism evidence="2 3">
    <name type="scientific">Pedobacter yulinensis</name>
    <dbReference type="NCBI Taxonomy" id="2126353"/>
    <lineage>
        <taxon>Bacteria</taxon>
        <taxon>Pseudomonadati</taxon>
        <taxon>Bacteroidota</taxon>
        <taxon>Sphingobacteriia</taxon>
        <taxon>Sphingobacteriales</taxon>
        <taxon>Sphingobacteriaceae</taxon>
        <taxon>Pedobacter</taxon>
    </lineage>
</organism>
<comment type="caution">
    <text evidence="2">The sequence shown here is derived from an EMBL/GenBank/DDBJ whole genome shotgun (WGS) entry which is preliminary data.</text>
</comment>
<gene>
    <name evidence="2" type="ORF">C7T94_15465</name>
</gene>
<evidence type="ECO:0000256" key="1">
    <source>
        <dbReference type="SAM" id="MobiDB-lite"/>
    </source>
</evidence>
<feature type="compositionally biased region" description="Basic and acidic residues" evidence="1">
    <location>
        <begin position="39"/>
        <end position="55"/>
    </location>
</feature>
<keyword evidence="3" id="KW-1185">Reference proteome</keyword>
<evidence type="ECO:0000313" key="3">
    <source>
        <dbReference type="Proteomes" id="UP000240912"/>
    </source>
</evidence>
<name>A0A2T3HID7_9SPHI</name>
<dbReference type="OrthoDB" id="9896175at2"/>
<dbReference type="AlphaFoldDB" id="A0A2T3HID7"/>
<dbReference type="Proteomes" id="UP000240912">
    <property type="component" value="Unassembled WGS sequence"/>
</dbReference>
<evidence type="ECO:0000313" key="2">
    <source>
        <dbReference type="EMBL" id="PST82197.1"/>
    </source>
</evidence>
<sequence length="62" mass="6909">MTAKEDNEKNPRNAEVELTEEQKKADKDGNQGDSEISTDQEKPESDIAEKGDKFDQAVNPDT</sequence>